<gene>
    <name evidence="1" type="ORF">PSON_ATCC_30995.1.T0250159</name>
    <name evidence="2" type="ORF">PSON_ATCC_30995.1.T0250161</name>
</gene>
<evidence type="ECO:0000313" key="1">
    <source>
        <dbReference type="EMBL" id="CAD8069260.1"/>
    </source>
</evidence>
<evidence type="ECO:0000313" key="3">
    <source>
        <dbReference type="Proteomes" id="UP000692954"/>
    </source>
</evidence>
<comment type="caution">
    <text evidence="2">The sequence shown here is derived from an EMBL/GenBank/DDBJ whole genome shotgun (WGS) entry which is preliminary data.</text>
</comment>
<keyword evidence="3" id="KW-1185">Reference proteome</keyword>
<protein>
    <submittedName>
        <fullName evidence="2">Uncharacterized protein</fullName>
    </submittedName>
</protein>
<accession>A0A8S1M2R7</accession>
<evidence type="ECO:0000313" key="2">
    <source>
        <dbReference type="EMBL" id="CAD8069264.1"/>
    </source>
</evidence>
<proteinExistence type="predicted"/>
<dbReference type="Proteomes" id="UP000692954">
    <property type="component" value="Unassembled WGS sequence"/>
</dbReference>
<reference evidence="2" key="1">
    <citation type="submission" date="2021-01" db="EMBL/GenBank/DDBJ databases">
        <authorList>
            <consortium name="Genoscope - CEA"/>
            <person name="William W."/>
        </authorList>
    </citation>
    <scope>NUCLEOTIDE SEQUENCE</scope>
</reference>
<organism evidence="2 3">
    <name type="scientific">Paramecium sonneborni</name>
    <dbReference type="NCBI Taxonomy" id="65129"/>
    <lineage>
        <taxon>Eukaryota</taxon>
        <taxon>Sar</taxon>
        <taxon>Alveolata</taxon>
        <taxon>Ciliophora</taxon>
        <taxon>Intramacronucleata</taxon>
        <taxon>Oligohymenophorea</taxon>
        <taxon>Peniculida</taxon>
        <taxon>Parameciidae</taxon>
        <taxon>Paramecium</taxon>
    </lineage>
</organism>
<dbReference type="EMBL" id="CAJJDN010000025">
    <property type="protein sequence ID" value="CAD8069264.1"/>
    <property type="molecule type" value="Genomic_DNA"/>
</dbReference>
<dbReference type="AlphaFoldDB" id="A0A8S1M2R7"/>
<name>A0A8S1M2R7_9CILI</name>
<sequence length="57" mass="6943">MVSLNTLNDLKVKLMGEKDLYLKTNYQNTHFQKVIFKIINLERYFMESFFKILRIVL</sequence>
<dbReference type="EMBL" id="CAJJDN010000025">
    <property type="protein sequence ID" value="CAD8069260.1"/>
    <property type="molecule type" value="Genomic_DNA"/>
</dbReference>